<sequence>SSRCHFVRNICASYFRSVSSENCCVDETIAEKANCDCLIHFGDCCRTPTSELIPVLIIPRREPLDMEPLRSCLRKALNESTFNFAELRTLILDQRYAYLAVSAGLTLPCNGTALFIGSESCRLNLLTLQNPTVRIYLYDPQTMKIRRGNETVNAQLRRRMYLVEKAKEANVVGILIGSLTMKDRLKLLHRVREKAKLAKKKCYTFAVNRVTPPKLANFPEVDIFVYIGCPYSSLIDSSEFYKPIISPFEFDLACNPMAGWKPLDVLLSFLGTSEEGTTISLPFLFYNERTWKGLEDKVTDQEVHSVSKGRDGWAMGYVNEPD</sequence>
<reference evidence="7" key="2">
    <citation type="submission" date="2014-03" db="EMBL/GenBank/DDBJ databases">
        <title>The whipworm genome and dual-species transcriptomics of an intimate host-pathogen interaction.</title>
        <authorList>
            <person name="Foth B.J."/>
            <person name="Tsai I.J."/>
            <person name="Reid A.J."/>
            <person name="Bancroft A.J."/>
            <person name="Nichol S."/>
            <person name="Tracey A."/>
            <person name="Holroyd N."/>
            <person name="Cotton J.A."/>
            <person name="Stanley E.J."/>
            <person name="Zarowiecki M."/>
            <person name="Liu J.Z."/>
            <person name="Huckvale T."/>
            <person name="Cooper P.J."/>
            <person name="Grencis R.K."/>
            <person name="Berriman M."/>
        </authorList>
    </citation>
    <scope>NUCLEOTIDE SEQUENCE [LARGE SCALE GENOMIC DNA]</scope>
</reference>
<evidence type="ECO:0000256" key="6">
    <source>
        <dbReference type="ARBA" id="ARBA00023014"/>
    </source>
</evidence>
<dbReference type="Gene3D" id="3.40.50.11860">
    <property type="entry name" value="Diphthamide synthesis DPH1/DPH2 domain 3"/>
    <property type="match status" value="1"/>
</dbReference>
<comment type="similarity">
    <text evidence="3">Belongs to the DPH1/DPH2 family. DPH2 subfamily.</text>
</comment>
<dbReference type="GO" id="GO:0046872">
    <property type="term" value="F:metal ion binding"/>
    <property type="evidence" value="ECO:0007669"/>
    <property type="project" value="UniProtKB-KW"/>
</dbReference>
<dbReference type="InterPro" id="IPR016435">
    <property type="entry name" value="DPH1/DPH2"/>
</dbReference>
<dbReference type="EMBL" id="HG805861">
    <property type="protein sequence ID" value="CDW53621.1"/>
    <property type="molecule type" value="Genomic_DNA"/>
</dbReference>
<dbReference type="OrthoDB" id="449241at2759"/>
<evidence type="ECO:0000256" key="2">
    <source>
        <dbReference type="ARBA" id="ARBA00005156"/>
    </source>
</evidence>
<evidence type="ECO:0000256" key="3">
    <source>
        <dbReference type="ARBA" id="ARBA00006179"/>
    </source>
</evidence>
<dbReference type="NCBIfam" id="TIGR00322">
    <property type="entry name" value="diphth2_R"/>
    <property type="match status" value="2"/>
</dbReference>
<dbReference type="FunFam" id="3.40.50.11860:FF:000001">
    <property type="entry name" value="2-(3-amino-3-carboxypropyl)histidine synthase subunit 2"/>
    <property type="match status" value="1"/>
</dbReference>
<comment type="pathway">
    <text evidence="2">Protein modification; peptidyl-diphthamide biosynthesis.</text>
</comment>
<accession>A0A077Z0Q2</accession>
<reference evidence="7" key="1">
    <citation type="submission" date="2014-01" db="EMBL/GenBank/DDBJ databases">
        <authorList>
            <person name="Aslett M."/>
        </authorList>
    </citation>
    <scope>NUCLEOTIDE SEQUENCE</scope>
</reference>
<gene>
    <name evidence="7" type="ORF">TTRE_0000188601</name>
</gene>
<keyword evidence="6" id="KW-0411">Iron-sulfur</keyword>
<dbReference type="InterPro" id="IPR042265">
    <property type="entry name" value="DPH1/DPH2_3"/>
</dbReference>
<dbReference type="SFLD" id="SFLDS00032">
    <property type="entry name" value="Radical_SAM_3-amino-3-carboxyp"/>
    <property type="match status" value="1"/>
</dbReference>
<proteinExistence type="inferred from homology"/>
<keyword evidence="8" id="KW-1185">Reference proteome</keyword>
<dbReference type="PANTHER" id="PTHR10762">
    <property type="entry name" value="DIPHTHAMIDE BIOSYNTHESIS PROTEIN"/>
    <property type="match status" value="1"/>
</dbReference>
<dbReference type="GO" id="GO:0017183">
    <property type="term" value="P:protein histidyl modification to diphthamide"/>
    <property type="evidence" value="ECO:0007669"/>
    <property type="project" value="UniProtKB-UniPathway"/>
</dbReference>
<dbReference type="GO" id="GO:0090560">
    <property type="term" value="F:2-(3-amino-3-carboxypropyl)histidine synthase activity"/>
    <property type="evidence" value="ECO:0007669"/>
    <property type="project" value="InterPro"/>
</dbReference>
<evidence type="ECO:0000256" key="5">
    <source>
        <dbReference type="ARBA" id="ARBA00023004"/>
    </source>
</evidence>
<dbReference type="UniPathway" id="UPA00559"/>
<keyword evidence="4" id="KW-0479">Metal-binding</keyword>
<dbReference type="Pfam" id="PF01866">
    <property type="entry name" value="Diphthamide_syn"/>
    <property type="match status" value="1"/>
</dbReference>
<evidence type="ECO:0000313" key="7">
    <source>
        <dbReference type="EMBL" id="CDW53621.1"/>
    </source>
</evidence>
<organism evidence="7 8">
    <name type="scientific">Trichuris trichiura</name>
    <name type="common">Whipworm</name>
    <name type="synonym">Trichocephalus trichiurus</name>
    <dbReference type="NCBI Taxonomy" id="36087"/>
    <lineage>
        <taxon>Eukaryota</taxon>
        <taxon>Metazoa</taxon>
        <taxon>Ecdysozoa</taxon>
        <taxon>Nematoda</taxon>
        <taxon>Enoplea</taxon>
        <taxon>Dorylaimia</taxon>
        <taxon>Trichinellida</taxon>
        <taxon>Trichuridae</taxon>
        <taxon>Trichuris</taxon>
    </lineage>
</organism>
<dbReference type="PANTHER" id="PTHR10762:SF2">
    <property type="entry name" value="2-(3-AMINO-3-CARBOXYPROPYL)HISTIDINE SYNTHASE SUBUNIT 2"/>
    <property type="match status" value="1"/>
</dbReference>
<dbReference type="Proteomes" id="UP000030665">
    <property type="component" value="Unassembled WGS sequence"/>
</dbReference>
<dbReference type="GO" id="GO:0051536">
    <property type="term" value="F:iron-sulfur cluster binding"/>
    <property type="evidence" value="ECO:0007669"/>
    <property type="project" value="UniProtKB-KW"/>
</dbReference>
<dbReference type="Gene3D" id="3.40.50.11840">
    <property type="entry name" value="Diphthamide synthesis DPH1/DPH2 domain 1"/>
    <property type="match status" value="1"/>
</dbReference>
<dbReference type="AlphaFoldDB" id="A0A077Z0Q2"/>
<dbReference type="STRING" id="36087.A0A077Z0Q2"/>
<comment type="cofactor">
    <cofactor evidence="1">
        <name>[4Fe-4S] cluster</name>
        <dbReference type="ChEBI" id="CHEBI:49883"/>
    </cofactor>
</comment>
<evidence type="ECO:0000256" key="1">
    <source>
        <dbReference type="ARBA" id="ARBA00001966"/>
    </source>
</evidence>
<name>A0A077Z0Q2_TRITR</name>
<evidence type="ECO:0000256" key="4">
    <source>
        <dbReference type="ARBA" id="ARBA00022723"/>
    </source>
</evidence>
<keyword evidence="5" id="KW-0408">Iron</keyword>
<evidence type="ECO:0000313" key="8">
    <source>
        <dbReference type="Proteomes" id="UP000030665"/>
    </source>
</evidence>
<dbReference type="InterPro" id="IPR042263">
    <property type="entry name" value="DPH1/DPH2_1"/>
</dbReference>
<feature type="non-terminal residue" evidence="7">
    <location>
        <position position="1"/>
    </location>
</feature>
<protein>
    <submittedName>
        <fullName evidence="7">Diphthamide syn domain containing protein</fullName>
    </submittedName>
</protein>